<sequence>MEDMERMMMQRPGAGGRGDQPTPDKCALSNTLICPSSLTRFQQWRSHPYIFASPSKGK</sequence>
<organism evidence="2 3">
    <name type="scientific">Hebeloma cylindrosporum</name>
    <dbReference type="NCBI Taxonomy" id="76867"/>
    <lineage>
        <taxon>Eukaryota</taxon>
        <taxon>Fungi</taxon>
        <taxon>Dikarya</taxon>
        <taxon>Basidiomycota</taxon>
        <taxon>Agaricomycotina</taxon>
        <taxon>Agaricomycetes</taxon>
        <taxon>Agaricomycetidae</taxon>
        <taxon>Agaricales</taxon>
        <taxon>Agaricineae</taxon>
        <taxon>Hymenogastraceae</taxon>
        <taxon>Hebeloma</taxon>
    </lineage>
</organism>
<reference evidence="2 3" key="1">
    <citation type="submission" date="2014-04" db="EMBL/GenBank/DDBJ databases">
        <authorList>
            <consortium name="DOE Joint Genome Institute"/>
            <person name="Kuo A."/>
            <person name="Gay G."/>
            <person name="Dore J."/>
            <person name="Kohler A."/>
            <person name="Nagy L.G."/>
            <person name="Floudas D."/>
            <person name="Copeland A."/>
            <person name="Barry K.W."/>
            <person name="Cichocki N."/>
            <person name="Veneault-Fourrey C."/>
            <person name="LaButti K."/>
            <person name="Lindquist E.A."/>
            <person name="Lipzen A."/>
            <person name="Lundell T."/>
            <person name="Morin E."/>
            <person name="Murat C."/>
            <person name="Sun H."/>
            <person name="Tunlid A."/>
            <person name="Henrissat B."/>
            <person name="Grigoriev I.V."/>
            <person name="Hibbett D.S."/>
            <person name="Martin F."/>
            <person name="Nordberg H.P."/>
            <person name="Cantor M.N."/>
            <person name="Hua S.X."/>
        </authorList>
    </citation>
    <scope>NUCLEOTIDE SEQUENCE [LARGE SCALE GENOMIC DNA]</scope>
    <source>
        <strain evidence="3">h7</strain>
    </source>
</reference>
<name>A0A0C2Y8Z7_HEBCY</name>
<dbReference type="AlphaFoldDB" id="A0A0C2Y8Z7"/>
<keyword evidence="3" id="KW-1185">Reference proteome</keyword>
<dbReference type="Proteomes" id="UP000053424">
    <property type="component" value="Unassembled WGS sequence"/>
</dbReference>
<evidence type="ECO:0000313" key="2">
    <source>
        <dbReference type="EMBL" id="KIM46313.1"/>
    </source>
</evidence>
<gene>
    <name evidence="2" type="ORF">M413DRAFT_441400</name>
</gene>
<evidence type="ECO:0000313" key="3">
    <source>
        <dbReference type="Proteomes" id="UP000053424"/>
    </source>
</evidence>
<reference evidence="3" key="2">
    <citation type="submission" date="2015-01" db="EMBL/GenBank/DDBJ databases">
        <title>Evolutionary Origins and Diversification of the Mycorrhizal Mutualists.</title>
        <authorList>
            <consortium name="DOE Joint Genome Institute"/>
            <consortium name="Mycorrhizal Genomics Consortium"/>
            <person name="Kohler A."/>
            <person name="Kuo A."/>
            <person name="Nagy L.G."/>
            <person name="Floudas D."/>
            <person name="Copeland A."/>
            <person name="Barry K.W."/>
            <person name="Cichocki N."/>
            <person name="Veneault-Fourrey C."/>
            <person name="LaButti K."/>
            <person name="Lindquist E.A."/>
            <person name="Lipzen A."/>
            <person name="Lundell T."/>
            <person name="Morin E."/>
            <person name="Murat C."/>
            <person name="Riley R."/>
            <person name="Ohm R."/>
            <person name="Sun H."/>
            <person name="Tunlid A."/>
            <person name="Henrissat B."/>
            <person name="Grigoriev I.V."/>
            <person name="Hibbett D.S."/>
            <person name="Martin F."/>
        </authorList>
    </citation>
    <scope>NUCLEOTIDE SEQUENCE [LARGE SCALE GENOMIC DNA]</scope>
    <source>
        <strain evidence="3">h7</strain>
    </source>
</reference>
<feature type="region of interest" description="Disordered" evidence="1">
    <location>
        <begin position="1"/>
        <end position="24"/>
    </location>
</feature>
<proteinExistence type="predicted"/>
<dbReference type="HOGENOM" id="CLU_2979339_0_0_1"/>
<evidence type="ECO:0000256" key="1">
    <source>
        <dbReference type="SAM" id="MobiDB-lite"/>
    </source>
</evidence>
<accession>A0A0C2Y8Z7</accession>
<protein>
    <submittedName>
        <fullName evidence="2">Uncharacterized protein</fullName>
    </submittedName>
</protein>
<dbReference type="EMBL" id="KN831771">
    <property type="protein sequence ID" value="KIM46313.1"/>
    <property type="molecule type" value="Genomic_DNA"/>
</dbReference>